<proteinExistence type="predicted"/>
<evidence type="ECO:0000313" key="2">
    <source>
        <dbReference type="Proteomes" id="UP000024836"/>
    </source>
</evidence>
<dbReference type="OrthoDB" id="3010234at2"/>
<dbReference type="STRING" id="1461693.ATO10_05996"/>
<dbReference type="AlphaFoldDB" id="A0A058ZMK7"/>
<dbReference type="Proteomes" id="UP000024836">
    <property type="component" value="Unassembled WGS sequence"/>
</dbReference>
<dbReference type="eggNOG" id="COG0463">
    <property type="taxonomic scope" value="Bacteria"/>
</dbReference>
<keyword evidence="2" id="KW-1185">Reference proteome</keyword>
<dbReference type="EMBL" id="AQQY01000003">
    <property type="protein sequence ID" value="KCV82470.1"/>
    <property type="molecule type" value="Genomic_DNA"/>
</dbReference>
<comment type="caution">
    <text evidence="1">The sequence shown here is derived from an EMBL/GenBank/DDBJ whole genome shotgun (WGS) entry which is preliminary data.</text>
</comment>
<dbReference type="InterPro" id="IPR029044">
    <property type="entry name" value="Nucleotide-diphossugar_trans"/>
</dbReference>
<dbReference type="RefSeq" id="WP_051597978.1">
    <property type="nucleotide sequence ID" value="NZ_AQQY01000003.1"/>
</dbReference>
<evidence type="ECO:0000313" key="1">
    <source>
        <dbReference type="EMBL" id="KCV82470.1"/>
    </source>
</evidence>
<accession>A0A058ZMK7</accession>
<gene>
    <name evidence="1" type="ORF">ATO10_05996</name>
</gene>
<dbReference type="Pfam" id="PF13704">
    <property type="entry name" value="Glyco_tranf_2_4"/>
    <property type="match status" value="1"/>
</dbReference>
<name>A0A058ZMK7_9RHOB</name>
<organism evidence="1 2">
    <name type="scientific">Actibacterium atlanticum</name>
    <dbReference type="NCBI Taxonomy" id="1461693"/>
    <lineage>
        <taxon>Bacteria</taxon>
        <taxon>Pseudomonadati</taxon>
        <taxon>Pseudomonadota</taxon>
        <taxon>Alphaproteobacteria</taxon>
        <taxon>Rhodobacterales</taxon>
        <taxon>Roseobacteraceae</taxon>
        <taxon>Actibacterium</taxon>
    </lineage>
</organism>
<evidence type="ECO:0008006" key="3">
    <source>
        <dbReference type="Google" id="ProtNLM"/>
    </source>
</evidence>
<protein>
    <recommendedName>
        <fullName evidence="3">Glycosyl transferase family 2</fullName>
    </recommendedName>
</protein>
<reference evidence="1 2" key="1">
    <citation type="submission" date="2013-04" db="EMBL/GenBank/DDBJ databases">
        <title>Shimia sp. 22II-S11-Z10 Genome Sequencing.</title>
        <authorList>
            <person name="Lai Q."/>
            <person name="Li G."/>
            <person name="Shao Z."/>
        </authorList>
    </citation>
    <scope>NUCLEOTIDE SEQUENCE [LARGE SCALE GENOMIC DNA]</scope>
    <source>
        <strain evidence="2">22II-S11-Z10</strain>
    </source>
</reference>
<dbReference type="PATRIC" id="fig|1461693.3.peg.1216"/>
<sequence>MPGAGTKTDITTSNPAPESLWLRLKRAFKARWYRRQLMWRAFRKRRELTLLKDCTAQIQRSDILLFSTVRNERQRLPYFLTHHRALGVDQFLMVDNGSDDGTVEYLLDQPDVSLWQTKHSYKDSRFGVDWLNWLQTRYGTGHWCLVLDADELLIYPQHDTKDLNQLTAWLDENGQKRLRTVMLELYPKGPPSQQRHMPGQHPAEVLQWFDADGFVPLDQPGLRNEVLTGGPRLRMFFQDSPRKAPTLSKMPLIKWHWRYAYVSSTHSLLPRDLNHPSGAPEDAVTGVLLHSKFLPDIVDRSADEKQRAQHFAYSDQYGDYYDSLIEDPDFWHEKAHKYQDWQQLVHLGLMRGKNWG</sequence>
<dbReference type="SUPFAM" id="SSF53448">
    <property type="entry name" value="Nucleotide-diphospho-sugar transferases"/>
    <property type="match status" value="1"/>
</dbReference>